<organism evidence="2 3">
    <name type="scientific">Geomicrobium sediminis</name>
    <dbReference type="NCBI Taxonomy" id="1347788"/>
    <lineage>
        <taxon>Bacteria</taxon>
        <taxon>Bacillati</taxon>
        <taxon>Bacillota</taxon>
        <taxon>Bacilli</taxon>
        <taxon>Bacillales</taxon>
        <taxon>Geomicrobium</taxon>
    </lineage>
</organism>
<keyword evidence="3" id="KW-1185">Reference proteome</keyword>
<protein>
    <submittedName>
        <fullName evidence="2">2,4-dienoyl-CoA reductase-like NADH-dependent reductase (Old Yellow Enzyme family)</fullName>
    </submittedName>
</protein>
<reference evidence="2 3" key="1">
    <citation type="submission" date="2021-01" db="EMBL/GenBank/DDBJ databases">
        <title>Genomic Encyclopedia of Type Strains, Phase IV (KMG-IV): sequencing the most valuable type-strain genomes for metagenomic binning, comparative biology and taxonomic classification.</title>
        <authorList>
            <person name="Goeker M."/>
        </authorList>
    </citation>
    <scope>NUCLEOTIDE SEQUENCE [LARGE SCALE GENOMIC DNA]</scope>
    <source>
        <strain evidence="2 3">DSM 25540</strain>
    </source>
</reference>
<dbReference type="Pfam" id="PF00724">
    <property type="entry name" value="Oxidored_FMN"/>
    <property type="match status" value="1"/>
</dbReference>
<feature type="domain" description="NADH:flavin oxidoreductase/NADH oxidase N-terminal" evidence="1">
    <location>
        <begin position="13"/>
        <end position="319"/>
    </location>
</feature>
<dbReference type="InterPro" id="IPR001155">
    <property type="entry name" value="OxRdtase_FMN_N"/>
</dbReference>
<name>A0ABS2PI86_9BACL</name>
<dbReference type="CDD" id="cd04747">
    <property type="entry name" value="OYE_like_5_FMN"/>
    <property type="match status" value="1"/>
</dbReference>
<dbReference type="Proteomes" id="UP000741863">
    <property type="component" value="Unassembled WGS sequence"/>
</dbReference>
<gene>
    <name evidence="2" type="ORF">JOD17_004120</name>
</gene>
<evidence type="ECO:0000313" key="2">
    <source>
        <dbReference type="EMBL" id="MBM7634977.1"/>
    </source>
</evidence>
<dbReference type="PANTHER" id="PTHR22893:SF55">
    <property type="entry name" value="OXIDOREDUCTASE-RELATED"/>
    <property type="match status" value="1"/>
</dbReference>
<dbReference type="Gene3D" id="3.20.20.70">
    <property type="entry name" value="Aldolase class I"/>
    <property type="match status" value="1"/>
</dbReference>
<comment type="caution">
    <text evidence="2">The sequence shown here is derived from an EMBL/GenBank/DDBJ whole genome shotgun (WGS) entry which is preliminary data.</text>
</comment>
<dbReference type="PANTHER" id="PTHR22893">
    <property type="entry name" value="NADH OXIDOREDUCTASE-RELATED"/>
    <property type="match status" value="1"/>
</dbReference>
<dbReference type="SUPFAM" id="SSF51395">
    <property type="entry name" value="FMN-linked oxidoreductases"/>
    <property type="match status" value="1"/>
</dbReference>
<dbReference type="InterPro" id="IPR045247">
    <property type="entry name" value="Oye-like"/>
</dbReference>
<dbReference type="EMBL" id="JAFBEC010000020">
    <property type="protein sequence ID" value="MBM7634977.1"/>
    <property type="molecule type" value="Genomic_DNA"/>
</dbReference>
<evidence type="ECO:0000313" key="3">
    <source>
        <dbReference type="Proteomes" id="UP000741863"/>
    </source>
</evidence>
<dbReference type="RefSeq" id="WP_204699721.1">
    <property type="nucleotide sequence ID" value="NZ_JAFBEC010000020.1"/>
</dbReference>
<dbReference type="InterPro" id="IPR013785">
    <property type="entry name" value="Aldolase_TIM"/>
</dbReference>
<accession>A0ABS2PI86</accession>
<sequence length="377" mass="42013">MTETVGHVLLEEVSMKNVQLQSRIVMAPMTRVFSPDGVPNEEVAAYYRKRAEGGVGLIVTEGTAIDHPSAVMHKDIPRFYGEESLAGWKKVVQEVHAAGGKIIPQLWHVGAARKAGSEPNVEAAPISPSSISLKGKEVPKIHALTNDEVKDLVHQFAKAAKQAKEIGFDGIELHGAHGYLIDQFFWELTNRRDDEYGGNLTGRSTFAADIVRACRAAVGEDFLIVFRYSQWKGTDYEAKLAQNSQELKTLLQPLVEAGVDVFHCSTRRIWEPEFVEEDPDLTLAGWTKRVTGKPAIAVGSIGINKAYRSEHENDTRDLVVSINENIQITEKKIENGEFDYVAIGRSLLADSDWPKKLKENRLEDATMYTKELEETLR</sequence>
<evidence type="ECO:0000259" key="1">
    <source>
        <dbReference type="Pfam" id="PF00724"/>
    </source>
</evidence>
<proteinExistence type="predicted"/>